<dbReference type="InterPro" id="IPR051203">
    <property type="entry name" value="Polysaccharide_Synthase-Rel"/>
</dbReference>
<evidence type="ECO:0000313" key="2">
    <source>
        <dbReference type="EMBL" id="SVA43207.1"/>
    </source>
</evidence>
<reference evidence="2" key="1">
    <citation type="submission" date="2018-05" db="EMBL/GenBank/DDBJ databases">
        <authorList>
            <person name="Lanie J.A."/>
            <person name="Ng W.-L."/>
            <person name="Kazmierczak K.M."/>
            <person name="Andrzejewski T.M."/>
            <person name="Davidsen T.M."/>
            <person name="Wayne K.J."/>
            <person name="Tettelin H."/>
            <person name="Glass J.I."/>
            <person name="Rusch D."/>
            <person name="Podicherti R."/>
            <person name="Tsui H.-C.T."/>
            <person name="Winkler M.E."/>
        </authorList>
    </citation>
    <scope>NUCLEOTIDE SEQUENCE</scope>
</reference>
<dbReference type="PANTHER" id="PTHR43318:SF2">
    <property type="entry name" value="UDP-N-ACETYLGLUCOSAMINE 4,6-DEHYDRATASE (INVERTING)"/>
    <property type="match status" value="1"/>
</dbReference>
<evidence type="ECO:0008006" key="3">
    <source>
        <dbReference type="Google" id="ProtNLM"/>
    </source>
</evidence>
<gene>
    <name evidence="2" type="ORF">METZ01_LOCUS96061</name>
</gene>
<feature type="non-terminal residue" evidence="2">
    <location>
        <position position="252"/>
    </location>
</feature>
<feature type="transmembrane region" description="Helical" evidence="1">
    <location>
        <begin position="83"/>
        <end position="103"/>
    </location>
</feature>
<dbReference type="Pfam" id="PF13727">
    <property type="entry name" value="CoA_binding_3"/>
    <property type="match status" value="1"/>
</dbReference>
<keyword evidence="1" id="KW-0812">Transmembrane</keyword>
<dbReference type="PANTHER" id="PTHR43318">
    <property type="entry name" value="UDP-N-ACETYLGLUCOSAMINE 4,6-DEHYDRATASE"/>
    <property type="match status" value="1"/>
</dbReference>
<feature type="transmembrane region" description="Helical" evidence="1">
    <location>
        <begin position="115"/>
        <end position="132"/>
    </location>
</feature>
<accession>A0A381VUB0</accession>
<feature type="transmembrane region" description="Helical" evidence="1">
    <location>
        <begin position="12"/>
        <end position="31"/>
    </location>
</feature>
<dbReference type="EMBL" id="UINC01009645">
    <property type="protein sequence ID" value="SVA43207.1"/>
    <property type="molecule type" value="Genomic_DNA"/>
</dbReference>
<proteinExistence type="predicted"/>
<keyword evidence="1" id="KW-1133">Transmembrane helix</keyword>
<dbReference type="AlphaFoldDB" id="A0A381VUB0"/>
<protein>
    <recommendedName>
        <fullName evidence="3">Undecaprenyl-phosphate glucose phosphotransferase</fullName>
    </recommendedName>
</protein>
<evidence type="ECO:0000256" key="1">
    <source>
        <dbReference type="SAM" id="Phobius"/>
    </source>
</evidence>
<organism evidence="2">
    <name type="scientific">marine metagenome</name>
    <dbReference type="NCBI Taxonomy" id="408172"/>
    <lineage>
        <taxon>unclassified sequences</taxon>
        <taxon>metagenomes</taxon>
        <taxon>ecological metagenomes</taxon>
    </lineage>
</organism>
<feature type="transmembrane region" description="Helical" evidence="1">
    <location>
        <begin position="51"/>
        <end position="71"/>
    </location>
</feature>
<name>A0A381VUB0_9ZZZZ</name>
<dbReference type="Gene3D" id="3.40.50.720">
    <property type="entry name" value="NAD(P)-binding Rossmann-like Domain"/>
    <property type="match status" value="1"/>
</dbReference>
<keyword evidence="1" id="KW-0472">Membrane</keyword>
<sequence>MLKRHTQIFSTVLRLFDMSLAFAAWELAYLLRFIWVDFPAAVMIPEHLEYLKAAFFVAILSGFVFSFIGVYRMHKVIHLRHEFYHLLRGTFTLFLLTLVAAFFYRDFSYSRVHTIYFLICYLNLLFLSRLLTRWGLEWLHKRGKHVENILLIGEGDTASKFVDRLEHFKTLGIVLSGVIETGSKIKSYIPANIPRLGGIDQLSRIIQAHKIDQVFIALSPEEQHYLPGLKEMLAEQWVDVRIIPDLGTFRTL</sequence>